<dbReference type="Proteomes" id="UP001321473">
    <property type="component" value="Unassembled WGS sequence"/>
</dbReference>
<sequence length="476" mass="52411">MEAMLKTGLGLLKPPPPTFVTHRRSSTLDLAFTTPGIRYEYRMRTGTWGSDHFPLLLTPTSRRPQEDKTYAVVSWPGFRAHSKQIPLGQSFLDHVASCARKATTMVRVPASSPVADLRLLNLRANLRRQDRIALNSYLAAYWTDYRRIDAACRRHARCQRRQSWPGVCSSIQRTSNSGKAWRFLRVLVYSTITRSPILAIAISRPTSVEDLTQLMVDQFTPPGGPVSSPPAGPPALPSTSTPAATWLLVQVTAQCYAAITAHELQAVLDRPRRQTAPGADGISDQMLRKLDTTERARLLESLNTISGMATLPEDWLTAVVAPILKPRKSSGLPSSCRPVSLTSAACKTMEAITLYRLTLIARVTNFLPEQLTAFRRGRCTADSIADLVSTLEDARHDEDAVMLVLLDVKAAFDTLPHSVIHETLSRLGVTGPLLAFVTAFIPPGPHLPGSCWWATKLPTARRSWGTTRLSAEPLPI</sequence>
<proteinExistence type="predicted"/>
<evidence type="ECO:0000313" key="3">
    <source>
        <dbReference type="Proteomes" id="UP001321473"/>
    </source>
</evidence>
<reference evidence="2 3" key="1">
    <citation type="journal article" date="2023" name="Arcadia Sci">
        <title>De novo assembly of a long-read Amblyomma americanum tick genome.</title>
        <authorList>
            <person name="Chou S."/>
            <person name="Poskanzer K.E."/>
            <person name="Rollins M."/>
            <person name="Thuy-Boun P.S."/>
        </authorList>
    </citation>
    <scope>NUCLEOTIDE SEQUENCE [LARGE SCALE GENOMIC DNA]</scope>
    <source>
        <strain evidence="2">F_SG_1</strain>
        <tissue evidence="2">Salivary glands</tissue>
    </source>
</reference>
<dbReference type="InterPro" id="IPR036691">
    <property type="entry name" value="Endo/exonu/phosph_ase_sf"/>
</dbReference>
<gene>
    <name evidence="2" type="ORF">V5799_028028</name>
</gene>
<dbReference type="PANTHER" id="PTHR19446">
    <property type="entry name" value="REVERSE TRANSCRIPTASES"/>
    <property type="match status" value="1"/>
</dbReference>
<evidence type="ECO:0000259" key="1">
    <source>
        <dbReference type="Pfam" id="PF00078"/>
    </source>
</evidence>
<dbReference type="AlphaFoldDB" id="A0AAQ4DE17"/>
<keyword evidence="3" id="KW-1185">Reference proteome</keyword>
<dbReference type="InterPro" id="IPR000477">
    <property type="entry name" value="RT_dom"/>
</dbReference>
<dbReference type="EMBL" id="JARKHS020032034">
    <property type="protein sequence ID" value="KAK8760707.1"/>
    <property type="molecule type" value="Genomic_DNA"/>
</dbReference>
<protein>
    <recommendedName>
        <fullName evidence="1">Reverse transcriptase domain-containing protein</fullName>
    </recommendedName>
</protein>
<dbReference type="SUPFAM" id="SSF56219">
    <property type="entry name" value="DNase I-like"/>
    <property type="match status" value="1"/>
</dbReference>
<name>A0AAQ4DE17_AMBAM</name>
<organism evidence="2 3">
    <name type="scientific">Amblyomma americanum</name>
    <name type="common">Lone star tick</name>
    <dbReference type="NCBI Taxonomy" id="6943"/>
    <lineage>
        <taxon>Eukaryota</taxon>
        <taxon>Metazoa</taxon>
        <taxon>Ecdysozoa</taxon>
        <taxon>Arthropoda</taxon>
        <taxon>Chelicerata</taxon>
        <taxon>Arachnida</taxon>
        <taxon>Acari</taxon>
        <taxon>Parasitiformes</taxon>
        <taxon>Ixodida</taxon>
        <taxon>Ixodoidea</taxon>
        <taxon>Ixodidae</taxon>
        <taxon>Amblyomminae</taxon>
        <taxon>Amblyomma</taxon>
    </lineage>
</organism>
<dbReference type="Pfam" id="PF00078">
    <property type="entry name" value="RVT_1"/>
    <property type="match status" value="1"/>
</dbReference>
<feature type="domain" description="Reverse transcriptase" evidence="1">
    <location>
        <begin position="328"/>
        <end position="432"/>
    </location>
</feature>
<evidence type="ECO:0000313" key="2">
    <source>
        <dbReference type="EMBL" id="KAK8760707.1"/>
    </source>
</evidence>
<comment type="caution">
    <text evidence="2">The sequence shown here is derived from an EMBL/GenBank/DDBJ whole genome shotgun (WGS) entry which is preliminary data.</text>
</comment>
<accession>A0AAQ4DE17</accession>